<evidence type="ECO:0000259" key="3">
    <source>
        <dbReference type="PROSITE" id="PS51352"/>
    </source>
</evidence>
<feature type="domain" description="Thioredoxin" evidence="3">
    <location>
        <begin position="35"/>
        <end position="169"/>
    </location>
</feature>
<dbReference type="AlphaFoldDB" id="A0A7V7UX96"/>
<dbReference type="Pfam" id="PF00578">
    <property type="entry name" value="AhpC-TSA"/>
    <property type="match status" value="1"/>
</dbReference>
<gene>
    <name evidence="4" type="ORF">F7732_04070</name>
</gene>
<dbReference type="Proteomes" id="UP000441354">
    <property type="component" value="Unassembled WGS sequence"/>
</dbReference>
<feature type="chain" id="PRO_5031545017" evidence="2">
    <location>
        <begin position="23"/>
        <end position="169"/>
    </location>
</feature>
<dbReference type="InterPro" id="IPR000866">
    <property type="entry name" value="AhpC/TSA"/>
</dbReference>
<dbReference type="InterPro" id="IPR017937">
    <property type="entry name" value="Thioredoxin_CS"/>
</dbReference>
<feature type="signal peptide" evidence="2">
    <location>
        <begin position="1"/>
        <end position="22"/>
    </location>
</feature>
<reference evidence="4 5" key="1">
    <citation type="journal article" date="2014" name="Arch. Microbiol.">
        <title>Bacillus mesophilum sp. nov., strain IITR-54T, a novel 4-chlorobiphenyl dechlorinating bacterium.</title>
        <authorList>
            <person name="Manickam N."/>
            <person name="Singh N.K."/>
            <person name="Bajaj A."/>
            <person name="Kumar R.M."/>
            <person name="Kaur G."/>
            <person name="Kaur N."/>
            <person name="Bala M."/>
            <person name="Kumar A."/>
            <person name="Mayilraj S."/>
        </authorList>
    </citation>
    <scope>NUCLEOTIDE SEQUENCE [LARGE SCALE GENOMIC DNA]</scope>
    <source>
        <strain evidence="4 5">IITR-54</strain>
    </source>
</reference>
<dbReference type="PANTHER" id="PTHR42852">
    <property type="entry name" value="THIOL:DISULFIDE INTERCHANGE PROTEIN DSBE"/>
    <property type="match status" value="1"/>
</dbReference>
<dbReference type="Gene3D" id="3.40.30.10">
    <property type="entry name" value="Glutaredoxin"/>
    <property type="match status" value="1"/>
</dbReference>
<dbReference type="OrthoDB" id="25753at2"/>
<keyword evidence="5" id="KW-1185">Reference proteome</keyword>
<proteinExistence type="predicted"/>
<evidence type="ECO:0000313" key="4">
    <source>
        <dbReference type="EMBL" id="KAB2335751.1"/>
    </source>
</evidence>
<evidence type="ECO:0000256" key="1">
    <source>
        <dbReference type="ARBA" id="ARBA00023157"/>
    </source>
</evidence>
<protein>
    <submittedName>
        <fullName evidence="4">TlpA family protein disulfide reductase</fullName>
    </submittedName>
</protein>
<evidence type="ECO:0000256" key="2">
    <source>
        <dbReference type="SAM" id="SignalP"/>
    </source>
</evidence>
<keyword evidence="2" id="KW-0732">Signal</keyword>
<keyword evidence="1" id="KW-1015">Disulfide bond</keyword>
<name>A0A7V7UX96_9BACI</name>
<comment type="caution">
    <text evidence="4">The sequence shown here is derived from an EMBL/GenBank/DDBJ whole genome shotgun (WGS) entry which is preliminary data.</text>
</comment>
<dbReference type="GO" id="GO:0016491">
    <property type="term" value="F:oxidoreductase activity"/>
    <property type="evidence" value="ECO:0007669"/>
    <property type="project" value="InterPro"/>
</dbReference>
<dbReference type="PANTHER" id="PTHR42852:SF1">
    <property type="entry name" value="THIOREDOXIN-LIKE PROTEIN YNEN"/>
    <property type="match status" value="1"/>
</dbReference>
<accession>A0A7V7UX96</accession>
<evidence type="ECO:0000313" key="5">
    <source>
        <dbReference type="Proteomes" id="UP000441354"/>
    </source>
</evidence>
<dbReference type="EMBL" id="WBOT01000001">
    <property type="protein sequence ID" value="KAB2335751.1"/>
    <property type="molecule type" value="Genomic_DNA"/>
</dbReference>
<dbReference type="SUPFAM" id="SSF52833">
    <property type="entry name" value="Thioredoxin-like"/>
    <property type="match status" value="1"/>
</dbReference>
<sequence length="169" mass="19166">MLKKILFLLFGFFVVISGQASAQNDSPPEDRLPGLKIGTAAPDFSLKDLKGNIVKLSDYKGKKVMLNFWATWCPPCKAEMPAMEKFHGEVGEDVVILAVNIDTRYNVKGYVDKMGVSFPILLDEKDQVNNDYQILTIPTTFFIDKKGIVRHKYLSAMPIEIMREYTRDL</sequence>
<organism evidence="4 5">
    <name type="scientific">Bacillus mesophilum</name>
    <dbReference type="NCBI Taxonomy" id="1071718"/>
    <lineage>
        <taxon>Bacteria</taxon>
        <taxon>Bacillati</taxon>
        <taxon>Bacillota</taxon>
        <taxon>Bacilli</taxon>
        <taxon>Bacillales</taxon>
        <taxon>Bacillaceae</taxon>
        <taxon>Bacillus</taxon>
    </lineage>
</organism>
<dbReference type="CDD" id="cd02966">
    <property type="entry name" value="TlpA_like_family"/>
    <property type="match status" value="1"/>
</dbReference>
<dbReference type="PROSITE" id="PS00194">
    <property type="entry name" value="THIOREDOXIN_1"/>
    <property type="match status" value="1"/>
</dbReference>
<dbReference type="InterPro" id="IPR013766">
    <property type="entry name" value="Thioredoxin_domain"/>
</dbReference>
<dbReference type="InterPro" id="IPR036249">
    <property type="entry name" value="Thioredoxin-like_sf"/>
</dbReference>
<dbReference type="RefSeq" id="WP_151572359.1">
    <property type="nucleotide sequence ID" value="NZ_WBOT01000001.1"/>
</dbReference>
<dbReference type="InterPro" id="IPR050553">
    <property type="entry name" value="Thioredoxin_ResA/DsbE_sf"/>
</dbReference>
<dbReference type="GO" id="GO:0016209">
    <property type="term" value="F:antioxidant activity"/>
    <property type="evidence" value="ECO:0007669"/>
    <property type="project" value="InterPro"/>
</dbReference>
<dbReference type="PROSITE" id="PS51352">
    <property type="entry name" value="THIOREDOXIN_2"/>
    <property type="match status" value="1"/>
</dbReference>